<dbReference type="PROSITE" id="PS51702">
    <property type="entry name" value="HTH_MU"/>
    <property type="match status" value="1"/>
</dbReference>
<evidence type="ECO:0000259" key="2">
    <source>
        <dbReference type="PROSITE" id="PS51702"/>
    </source>
</evidence>
<dbReference type="SUPFAM" id="SSF53098">
    <property type="entry name" value="Ribonuclease H-like"/>
    <property type="match status" value="1"/>
</dbReference>
<dbReference type="SUPFAM" id="SSF50610">
    <property type="entry name" value="mu transposase, C-terminal domain"/>
    <property type="match status" value="1"/>
</dbReference>
<dbReference type="Gene3D" id="1.10.10.10">
    <property type="entry name" value="Winged helix-like DNA-binding domain superfamily/Winged helix DNA-binding domain"/>
    <property type="match status" value="1"/>
</dbReference>
<dbReference type="InterPro" id="IPR036388">
    <property type="entry name" value="WH-like_DNA-bd_sf"/>
</dbReference>
<feature type="domain" description="Integrase catalytic" evidence="1">
    <location>
        <begin position="292"/>
        <end position="484"/>
    </location>
</feature>
<dbReference type="InterPro" id="IPR015378">
    <property type="entry name" value="Transposase-like_Mu_C"/>
</dbReference>
<comment type="caution">
    <text evidence="3">The sequence shown here is derived from an EMBL/GenBank/DDBJ whole genome shotgun (WGS) entry which is preliminary data.</text>
</comment>
<dbReference type="InterPro" id="IPR003314">
    <property type="entry name" value="Mu-type_HTH"/>
</dbReference>
<dbReference type="GO" id="GO:0003677">
    <property type="term" value="F:DNA binding"/>
    <property type="evidence" value="ECO:0007669"/>
    <property type="project" value="UniProtKB-KW"/>
</dbReference>
<dbReference type="Proteomes" id="UP001595705">
    <property type="component" value="Unassembled WGS sequence"/>
</dbReference>
<dbReference type="EMBL" id="JBHRYA010000007">
    <property type="protein sequence ID" value="MFC3716842.1"/>
    <property type="molecule type" value="Genomic_DNA"/>
</dbReference>
<dbReference type="Pfam" id="PF02316">
    <property type="entry name" value="HTH_Tnp_Mu_1"/>
    <property type="match status" value="1"/>
</dbReference>
<feature type="domain" description="HTH Mu-type" evidence="2">
    <location>
        <begin position="8"/>
        <end position="73"/>
    </location>
</feature>
<dbReference type="Gene3D" id="3.30.420.10">
    <property type="entry name" value="Ribonuclease H-like superfamily/Ribonuclease H"/>
    <property type="match status" value="1"/>
</dbReference>
<dbReference type="InterPro" id="IPR012337">
    <property type="entry name" value="RNaseH-like_sf"/>
</dbReference>
<evidence type="ECO:0000259" key="1">
    <source>
        <dbReference type="PROSITE" id="PS50994"/>
    </source>
</evidence>
<accession>A0ABV7XPC3</accession>
<dbReference type="SUPFAM" id="SSF46955">
    <property type="entry name" value="Putative DNA-binding domain"/>
    <property type="match status" value="1"/>
</dbReference>
<keyword evidence="3" id="KW-0238">DNA-binding</keyword>
<reference evidence="4" key="1">
    <citation type="journal article" date="2019" name="Int. J. Syst. Evol. Microbiol.">
        <title>The Global Catalogue of Microorganisms (GCM) 10K type strain sequencing project: providing services to taxonomists for standard genome sequencing and annotation.</title>
        <authorList>
            <consortium name="The Broad Institute Genomics Platform"/>
            <consortium name="The Broad Institute Genome Sequencing Center for Infectious Disease"/>
            <person name="Wu L."/>
            <person name="Ma J."/>
        </authorList>
    </citation>
    <scope>NUCLEOTIDE SEQUENCE [LARGE SCALE GENOMIC DNA]</scope>
    <source>
        <strain evidence="4">KCTC 42441</strain>
    </source>
</reference>
<name>A0ABV7XPC3_9GAMM</name>
<sequence>MADGGIQGMHWYVPAQLAGVAGLPTTERGVHKQAEREGWMKRRRLRGKGWEYAFDSLPQQARDDIGRRAALSKTQALASDAFAQGNQLSRKLAIAAKVDGAVQKRTRETGLASAAALTGKSRERMDAKLALLALLATFAHNRQLGICAAMAEFCDAYNSGELTVPITVRMHTGAALAPRTLRRWRHLNKTQGPAALAGGYGNRAGTGVLDTAPQLHDFTIGLIADKPHISAKLVFEALQARFAERDDLPKLRTVQDWLARWKRDNAEVLLAVANPDAWKNRYMSGFGSLSESVTRACQLWMLDSTPADLQLVDGRYNLVGVIDVAWRGFRLHVCKTSSAEAVTQVMRRAIIEWGVPEAIKVDNGRDYASQRVGSMLTALHIDARFSAPFSPWEKGNIERAFRTFSHSLLELLPGYSGHNVAEAQALRAGKSFAERLFKKNEVIELKLTAAELQAFCDDWCRHYYEHEKHEGLGCTPFERYAQLRDVVNRIGDVRALDLLLGGGAMRRVTKKGLRIDNLVYIAPELASVVGQDVLVRQDDGDLGRIVVYHGEQFLCIAECPEVAGVSRREIAIEGKARQAAAMQQKKRELKALGRKANTADLARDILDHKARQNASLGTLPAPNVVHLTPAIEAAGDAADALEQYEAGTQAPPAEPVTLDHLANLRDAMRGEQAQDETAEDRFRRALRSLMKPEGERDDIERRFLRNHLTSAEFLGRWTMFEDFGPSAFGLPDEFAALLPDGAAFDRLSRAQQGEP</sequence>
<evidence type="ECO:0000313" key="3">
    <source>
        <dbReference type="EMBL" id="MFC3716842.1"/>
    </source>
</evidence>
<dbReference type="RefSeq" id="WP_386744293.1">
    <property type="nucleotide sequence ID" value="NZ_JBHRYA010000007.1"/>
</dbReference>
<proteinExistence type="predicted"/>
<dbReference type="InterPro" id="IPR009004">
    <property type="entry name" value="Transposase_Mu_C"/>
</dbReference>
<dbReference type="PROSITE" id="PS50994">
    <property type="entry name" value="INTEGRASE"/>
    <property type="match status" value="1"/>
</dbReference>
<dbReference type="Pfam" id="PF09299">
    <property type="entry name" value="Mu-transpos_C"/>
    <property type="match status" value="1"/>
</dbReference>
<keyword evidence="4" id="KW-1185">Reference proteome</keyword>
<evidence type="ECO:0000313" key="4">
    <source>
        <dbReference type="Proteomes" id="UP001595705"/>
    </source>
</evidence>
<dbReference type="InterPro" id="IPR036397">
    <property type="entry name" value="RNaseH_sf"/>
</dbReference>
<dbReference type="PANTHER" id="PTHR35004">
    <property type="entry name" value="TRANSPOSASE RV3428C-RELATED"/>
    <property type="match status" value="1"/>
</dbReference>
<dbReference type="PANTHER" id="PTHR35004:SF7">
    <property type="entry name" value="INTEGRASE PROTEIN"/>
    <property type="match status" value="1"/>
</dbReference>
<dbReference type="InterPro" id="IPR009061">
    <property type="entry name" value="DNA-bd_dom_put_sf"/>
</dbReference>
<organism evidence="3 4">
    <name type="scientific">Luteimonas soli</name>
    <dbReference type="NCBI Taxonomy" id="1648966"/>
    <lineage>
        <taxon>Bacteria</taxon>
        <taxon>Pseudomonadati</taxon>
        <taxon>Pseudomonadota</taxon>
        <taxon>Gammaproteobacteria</taxon>
        <taxon>Lysobacterales</taxon>
        <taxon>Lysobacteraceae</taxon>
        <taxon>Luteimonas</taxon>
    </lineage>
</organism>
<protein>
    <submittedName>
        <fullName evidence="3">DNA-binding protein</fullName>
    </submittedName>
</protein>
<gene>
    <name evidence="3" type="ORF">ACFONC_11835</name>
</gene>
<dbReference type="InterPro" id="IPR001584">
    <property type="entry name" value="Integrase_cat-core"/>
</dbReference>